<organism evidence="1">
    <name type="scientific">Chromera velia CCMP2878</name>
    <dbReference type="NCBI Taxonomy" id="1169474"/>
    <lineage>
        <taxon>Eukaryota</taxon>
        <taxon>Sar</taxon>
        <taxon>Alveolata</taxon>
        <taxon>Colpodellida</taxon>
        <taxon>Chromeraceae</taxon>
        <taxon>Chromera</taxon>
    </lineage>
</organism>
<name>A0A0G4HR67_9ALVE</name>
<protein>
    <submittedName>
        <fullName evidence="1">Uncharacterized protein</fullName>
    </submittedName>
</protein>
<dbReference type="VEuPathDB" id="CryptoDB:Cvel_30523"/>
<evidence type="ECO:0000313" key="1">
    <source>
        <dbReference type="EMBL" id="CEM46802.1"/>
    </source>
</evidence>
<dbReference type="AlphaFoldDB" id="A0A0G4HR67"/>
<accession>A0A0G4HR67</accession>
<gene>
    <name evidence="1" type="ORF">Cvel_30523</name>
</gene>
<sequence>VWDTDAQRREASCVCGNEGDEYASRRFLGLCGRPPKAGGGGGKGDTAASAADSSCVPLATLGEDGRVAVWTARAPVRREKGGVREADKENAGVHVRG</sequence>
<feature type="non-terminal residue" evidence="1">
    <location>
        <position position="1"/>
    </location>
</feature>
<dbReference type="EMBL" id="CDMZ01003558">
    <property type="protein sequence ID" value="CEM46802.1"/>
    <property type="molecule type" value="Genomic_DNA"/>
</dbReference>
<proteinExistence type="predicted"/>
<reference evidence="1" key="1">
    <citation type="submission" date="2014-11" db="EMBL/GenBank/DDBJ databases">
        <authorList>
            <person name="Otto D Thomas"/>
            <person name="Naeem Raeece"/>
        </authorList>
    </citation>
    <scope>NUCLEOTIDE SEQUENCE</scope>
</reference>